<sequence>MADHGWHYQPASAQHMGELTPCTDIVEHTRQLCICKPKFKFETGGDGMVYGVIVHDAADGRPAVEVG</sequence>
<protein>
    <submittedName>
        <fullName evidence="1">Uncharacterized protein</fullName>
    </submittedName>
</protein>
<evidence type="ECO:0000313" key="2">
    <source>
        <dbReference type="Proteomes" id="UP000595472"/>
    </source>
</evidence>
<evidence type="ECO:0000313" key="1">
    <source>
        <dbReference type="EMBL" id="QPX62633.1"/>
    </source>
</evidence>
<gene>
    <name evidence="1" type="primary">84</name>
    <name evidence="1" type="ORF">SEA_WOLLYPOG_84</name>
</gene>
<keyword evidence="2" id="KW-1185">Reference proteome</keyword>
<accession>A0A7T3KCC1</accession>
<name>A0A7T3KCC1_9CAUD</name>
<dbReference type="KEGG" id="vg:77924012"/>
<dbReference type="EMBL" id="MW055913">
    <property type="protein sequence ID" value="QPX62633.1"/>
    <property type="molecule type" value="Genomic_DNA"/>
</dbReference>
<dbReference type="Proteomes" id="UP000595472">
    <property type="component" value="Segment"/>
</dbReference>
<dbReference type="RefSeq" id="YP_010648575.1">
    <property type="nucleotide sequence ID" value="NC_070760.1"/>
</dbReference>
<dbReference type="GeneID" id="77924012"/>
<proteinExistence type="predicted"/>
<organism evidence="1 2">
    <name type="scientific">Arthrobacter phage Wollypog</name>
    <dbReference type="NCBI Taxonomy" id="2790985"/>
    <lineage>
        <taxon>Viruses</taxon>
        <taxon>Duplodnaviria</taxon>
        <taxon>Heunggongvirae</taxon>
        <taxon>Uroviricota</taxon>
        <taxon>Caudoviricetes</taxon>
        <taxon>Wollypogvirus</taxon>
        <taxon>Wollypogvirus wollypog</taxon>
    </lineage>
</organism>
<reference evidence="1 2" key="1">
    <citation type="submission" date="2020-10" db="EMBL/GenBank/DDBJ databases">
        <authorList>
            <person name="Abad L.A."/>
            <person name="Alter J."/>
            <person name="Becerra C.Y."/>
            <person name="Boehle J."/>
            <person name="Bustos B."/>
            <person name="Connatser B.I."/>
            <person name="Cutright B."/>
            <person name="Gavin J."/>
            <person name="Gomez A.P."/>
            <person name="Grabar K."/>
            <person name="Hur E.Y."/>
            <person name="Ioh M.T."/>
            <person name="Joya-Campos L."/>
            <person name="Lauhon H.N."/>
            <person name="Lee S."/>
            <person name="Maranan R.T."/>
            <person name="Park Y.G."/>
            <person name="Priest M."/>
            <person name="Samuels S.O."/>
            <person name="Sarameh Y.J."/>
            <person name="Schreiber J.M."/>
            <person name="Shepard L."/>
            <person name="Sheth K.J."/>
            <person name="Silva C.A."/>
            <person name="Smyers G.M."/>
            <person name="Tam S."/>
            <person name="Tamura C.M."/>
            <person name="Wucher D.E."/>
            <person name="Donachie S.P."/>
            <person name="Reed F.A."/>
            <person name="Palecanda S."/>
            <person name="Chong R.A."/>
            <person name="Porter M.L."/>
            <person name="Garlena R.A."/>
            <person name="Russell D.A."/>
            <person name="Jacobs-Sera D."/>
            <person name="Hatfull G.F."/>
        </authorList>
    </citation>
    <scope>NUCLEOTIDE SEQUENCE [LARGE SCALE GENOMIC DNA]</scope>
</reference>